<organism evidence="1 2">
    <name type="scientific">Musa troglodytarum</name>
    <name type="common">fe'i banana</name>
    <dbReference type="NCBI Taxonomy" id="320322"/>
    <lineage>
        <taxon>Eukaryota</taxon>
        <taxon>Viridiplantae</taxon>
        <taxon>Streptophyta</taxon>
        <taxon>Embryophyta</taxon>
        <taxon>Tracheophyta</taxon>
        <taxon>Spermatophyta</taxon>
        <taxon>Magnoliopsida</taxon>
        <taxon>Liliopsida</taxon>
        <taxon>Zingiberales</taxon>
        <taxon>Musaceae</taxon>
        <taxon>Musa</taxon>
    </lineage>
</organism>
<evidence type="ECO:0000313" key="2">
    <source>
        <dbReference type="Proteomes" id="UP001055439"/>
    </source>
</evidence>
<proteinExistence type="predicted"/>
<gene>
    <name evidence="1" type="ORF">MUK42_26251</name>
</gene>
<accession>A0A9E7L3U3</accession>
<protein>
    <submittedName>
        <fullName evidence="1">Uncharacterized protein</fullName>
    </submittedName>
</protein>
<name>A0A9E7L3U3_9LILI</name>
<keyword evidence="2" id="KW-1185">Reference proteome</keyword>
<dbReference type="AlphaFoldDB" id="A0A9E7L3U3"/>
<dbReference type="Proteomes" id="UP001055439">
    <property type="component" value="Chromosome 8"/>
</dbReference>
<sequence length="81" mass="9118">MFVSVIRSCAKLCKSKAEKGRVLFKDAMLRTNTDLWLDLSCTLRHSRISLEISVLSRNAAAPIQSNEVCNAIVFWCCFSGY</sequence>
<dbReference type="EMBL" id="CP097510">
    <property type="protein sequence ID" value="URE39561.1"/>
    <property type="molecule type" value="Genomic_DNA"/>
</dbReference>
<reference evidence="1" key="1">
    <citation type="submission" date="2022-05" db="EMBL/GenBank/DDBJ databases">
        <title>The Musa troglodytarum L. genome provides insights into the mechanism of non-climacteric behaviour and enrichment of carotenoids.</title>
        <authorList>
            <person name="Wang J."/>
        </authorList>
    </citation>
    <scope>NUCLEOTIDE SEQUENCE</scope>
    <source>
        <tissue evidence="1">Leaf</tissue>
    </source>
</reference>
<evidence type="ECO:0000313" key="1">
    <source>
        <dbReference type="EMBL" id="URE39561.1"/>
    </source>
</evidence>